<keyword evidence="3" id="KW-0444">Lipid biosynthesis</keyword>
<evidence type="ECO:0000256" key="8">
    <source>
        <dbReference type="ARBA" id="ARBA00023098"/>
    </source>
</evidence>
<evidence type="ECO:0000256" key="3">
    <source>
        <dbReference type="ARBA" id="ARBA00022516"/>
    </source>
</evidence>
<evidence type="ECO:0000259" key="11">
    <source>
        <dbReference type="PROSITE" id="PS50989"/>
    </source>
</evidence>
<keyword evidence="5" id="KW-0547">Nucleotide-binding</keyword>
<dbReference type="Pfam" id="PF03255">
    <property type="entry name" value="ACCA"/>
    <property type="match status" value="1"/>
</dbReference>
<dbReference type="InterPro" id="IPR001095">
    <property type="entry name" value="Acetyl_CoA_COase_a_su"/>
</dbReference>
<organism evidence="12 13">
    <name type="scientific">Kouleothrix aurantiaca</name>
    <dbReference type="NCBI Taxonomy" id="186479"/>
    <lineage>
        <taxon>Bacteria</taxon>
        <taxon>Bacillati</taxon>
        <taxon>Chloroflexota</taxon>
        <taxon>Chloroflexia</taxon>
        <taxon>Chloroflexales</taxon>
        <taxon>Roseiflexineae</taxon>
        <taxon>Roseiflexaceae</taxon>
        <taxon>Kouleothrix</taxon>
    </lineage>
</organism>
<accession>A0A0P9DLY9</accession>
<dbReference type="EC" id="2.1.3.15" evidence="2"/>
<dbReference type="SUPFAM" id="SSF52096">
    <property type="entry name" value="ClpP/crotonase"/>
    <property type="match status" value="1"/>
</dbReference>
<dbReference type="Gene3D" id="3.90.226.10">
    <property type="entry name" value="2-enoyl-CoA Hydratase, Chain A, domain 1"/>
    <property type="match status" value="1"/>
</dbReference>
<keyword evidence="4" id="KW-0808">Transferase</keyword>
<evidence type="ECO:0000256" key="4">
    <source>
        <dbReference type="ARBA" id="ARBA00022679"/>
    </source>
</evidence>
<dbReference type="InterPro" id="IPR029045">
    <property type="entry name" value="ClpP/crotonase-like_dom_sf"/>
</dbReference>
<dbReference type="Pfam" id="PF02538">
    <property type="entry name" value="Hydantoinase_B"/>
    <property type="match status" value="1"/>
</dbReference>
<feature type="domain" description="CoA carboxyltransferase C-terminal" evidence="11">
    <location>
        <begin position="1"/>
        <end position="116"/>
    </location>
</feature>
<dbReference type="GO" id="GO:2001295">
    <property type="term" value="P:malonyl-CoA biosynthetic process"/>
    <property type="evidence" value="ECO:0007669"/>
    <property type="project" value="UniProtKB-UniPathway"/>
</dbReference>
<dbReference type="AlphaFoldDB" id="A0A0P9DLY9"/>
<sequence length="333" mass="36257">MTTALTPWDKVQLARHPHRPHTLDYVRSCCEEFVELHGDRRYGDDAAIIGGLARFDGRTVMIVGHQKGRDARENVKRNFGMPRPEGYRKALRLFQHAEKFHFPVLCFIDTPGADPGWMSIWRGAWPGTENPFMLTVFQLGGMGARAIKDGLNTTGFPSGVAGVPAEVIETLAPLIQHRRELRTDSGGAGRQRGGLGQATELSFRGEGRWSVSAMIDRTRFAAQGFDGGQPGAPGGFYADDSGPLAPKTVVWFTPASHAHLDPPGGGGYGSAFERDPARVLDDVVSGYVSVEAAARDYGVAVRYIGADGQLVRLPEHYQIDWEATRALRGTSGQ</sequence>
<keyword evidence="13" id="KW-1185">Reference proteome</keyword>
<dbReference type="PATRIC" id="fig|186479.3.peg.474"/>
<keyword evidence="8" id="KW-0443">Lipid metabolism</keyword>
<evidence type="ECO:0000256" key="9">
    <source>
        <dbReference type="ARBA" id="ARBA00023160"/>
    </source>
</evidence>
<evidence type="ECO:0000256" key="7">
    <source>
        <dbReference type="ARBA" id="ARBA00022840"/>
    </source>
</evidence>
<dbReference type="GO" id="GO:0009317">
    <property type="term" value="C:acetyl-CoA carboxylase complex"/>
    <property type="evidence" value="ECO:0007669"/>
    <property type="project" value="InterPro"/>
</dbReference>
<evidence type="ECO:0000256" key="6">
    <source>
        <dbReference type="ARBA" id="ARBA00022832"/>
    </source>
</evidence>
<dbReference type="GO" id="GO:0003989">
    <property type="term" value="F:acetyl-CoA carboxylase activity"/>
    <property type="evidence" value="ECO:0007669"/>
    <property type="project" value="InterPro"/>
</dbReference>
<evidence type="ECO:0000256" key="5">
    <source>
        <dbReference type="ARBA" id="ARBA00022741"/>
    </source>
</evidence>
<protein>
    <recommendedName>
        <fullName evidence="2">acetyl-CoA carboxytransferase</fullName>
        <ecNumber evidence="2">2.1.3.15</ecNumber>
    </recommendedName>
</protein>
<evidence type="ECO:0000313" key="12">
    <source>
        <dbReference type="EMBL" id="KPV51038.1"/>
    </source>
</evidence>
<dbReference type="InterPro" id="IPR011763">
    <property type="entry name" value="COA_CT_C"/>
</dbReference>
<dbReference type="GO" id="GO:0005524">
    <property type="term" value="F:ATP binding"/>
    <property type="evidence" value="ECO:0007669"/>
    <property type="project" value="UniProtKB-KW"/>
</dbReference>
<evidence type="ECO:0000313" key="13">
    <source>
        <dbReference type="Proteomes" id="UP000050509"/>
    </source>
</evidence>
<gene>
    <name evidence="12" type="ORF">SE17_23500</name>
</gene>
<name>A0A0P9DLY9_9CHLR</name>
<comment type="caution">
    <text evidence="12">The sequence shown here is derived from an EMBL/GenBank/DDBJ whole genome shotgun (WGS) entry which is preliminary data.</text>
</comment>
<dbReference type="PANTHER" id="PTHR42853:SF3">
    <property type="entry name" value="ACETYL-COENZYME A CARBOXYLASE CARBOXYL TRANSFERASE SUBUNIT ALPHA, CHLOROPLASTIC"/>
    <property type="match status" value="1"/>
</dbReference>
<proteinExistence type="predicted"/>
<dbReference type="EMBL" id="LJCR01001102">
    <property type="protein sequence ID" value="KPV51038.1"/>
    <property type="molecule type" value="Genomic_DNA"/>
</dbReference>
<keyword evidence="6" id="KW-0276">Fatty acid metabolism</keyword>
<dbReference type="PROSITE" id="PS50989">
    <property type="entry name" value="COA_CT_CTER"/>
    <property type="match status" value="1"/>
</dbReference>
<evidence type="ECO:0000256" key="1">
    <source>
        <dbReference type="ARBA" id="ARBA00004956"/>
    </source>
</evidence>
<dbReference type="InterPro" id="IPR003692">
    <property type="entry name" value="Hydantoinase_B"/>
</dbReference>
<dbReference type="Proteomes" id="UP000050509">
    <property type="component" value="Unassembled WGS sequence"/>
</dbReference>
<reference evidence="12 13" key="1">
    <citation type="submission" date="2015-09" db="EMBL/GenBank/DDBJ databases">
        <title>Draft genome sequence of Kouleothrix aurantiaca JCM 19913.</title>
        <authorList>
            <person name="Hemp J."/>
        </authorList>
    </citation>
    <scope>NUCLEOTIDE SEQUENCE [LARGE SCALE GENOMIC DNA]</scope>
    <source>
        <strain evidence="12 13">COM-B</strain>
    </source>
</reference>
<keyword evidence="9" id="KW-0275">Fatty acid biosynthesis</keyword>
<dbReference type="GO" id="GO:0006633">
    <property type="term" value="P:fatty acid biosynthetic process"/>
    <property type="evidence" value="ECO:0007669"/>
    <property type="project" value="UniProtKB-KW"/>
</dbReference>
<comment type="pathway">
    <text evidence="1">Lipid metabolism; malonyl-CoA biosynthesis; malonyl-CoA from acetyl-CoA: step 1/1.</text>
</comment>
<evidence type="ECO:0000256" key="10">
    <source>
        <dbReference type="ARBA" id="ARBA00049152"/>
    </source>
</evidence>
<keyword evidence="7" id="KW-0067">ATP-binding</keyword>
<dbReference type="PANTHER" id="PTHR42853">
    <property type="entry name" value="ACETYL-COENZYME A CARBOXYLASE CARBOXYL TRANSFERASE SUBUNIT ALPHA"/>
    <property type="match status" value="1"/>
</dbReference>
<comment type="catalytic activity">
    <reaction evidence="10">
        <text>N(6)-carboxybiotinyl-L-lysyl-[protein] + acetyl-CoA = N(6)-biotinyl-L-lysyl-[protein] + malonyl-CoA</text>
        <dbReference type="Rhea" id="RHEA:54728"/>
        <dbReference type="Rhea" id="RHEA-COMP:10505"/>
        <dbReference type="Rhea" id="RHEA-COMP:10506"/>
        <dbReference type="ChEBI" id="CHEBI:57288"/>
        <dbReference type="ChEBI" id="CHEBI:57384"/>
        <dbReference type="ChEBI" id="CHEBI:83144"/>
        <dbReference type="ChEBI" id="CHEBI:83145"/>
        <dbReference type="EC" id="2.1.3.15"/>
    </reaction>
</comment>
<dbReference type="PRINTS" id="PR01069">
    <property type="entry name" value="ACCCTRFRASEA"/>
</dbReference>
<dbReference type="UniPathway" id="UPA00655">
    <property type="reaction ID" value="UER00711"/>
</dbReference>
<dbReference type="GO" id="GO:0016743">
    <property type="term" value="F:carboxyl- or carbamoyltransferase activity"/>
    <property type="evidence" value="ECO:0007669"/>
    <property type="project" value="InterPro"/>
</dbReference>
<evidence type="ECO:0000256" key="2">
    <source>
        <dbReference type="ARBA" id="ARBA00011883"/>
    </source>
</evidence>